<reference evidence="1" key="1">
    <citation type="submission" date="2022-11" db="EMBL/GenBank/DDBJ databases">
        <title>Draft genome sequence of Hoeflea poritis E7-10 and Hoeflea prorocentri PM5-8, separated from scleractinian coral Porites lutea and marine dinoflagellate.</title>
        <authorList>
            <person name="Zhang G."/>
            <person name="Wei Q."/>
            <person name="Cai L."/>
        </authorList>
    </citation>
    <scope>NUCLEOTIDE SEQUENCE</scope>
    <source>
        <strain evidence="1">PM5-8</strain>
    </source>
</reference>
<dbReference type="RefSeq" id="WP_267991318.1">
    <property type="nucleotide sequence ID" value="NZ_JAPJZI010000001.1"/>
</dbReference>
<comment type="caution">
    <text evidence="1">The sequence shown here is derived from an EMBL/GenBank/DDBJ whole genome shotgun (WGS) entry which is preliminary data.</text>
</comment>
<proteinExistence type="predicted"/>
<keyword evidence="2" id="KW-1185">Reference proteome</keyword>
<sequence>MSDYMTNCHYKYSVDEEPTSYGEFRLREKLFFLNREFWVWSCKDGFGRTWDVVVGRDEPSFHPDSQPPIWMFGALHEKRYDPREIIVNEFPELIHETGKIN</sequence>
<protein>
    <submittedName>
        <fullName evidence="1">Uncharacterized protein</fullName>
    </submittedName>
</protein>
<accession>A0A9X3UK27</accession>
<dbReference type="EMBL" id="JAPJZI010000001">
    <property type="protein sequence ID" value="MDA5399904.1"/>
    <property type="molecule type" value="Genomic_DNA"/>
</dbReference>
<organism evidence="1 2">
    <name type="scientific">Hoeflea prorocentri</name>
    <dbReference type="NCBI Taxonomy" id="1922333"/>
    <lineage>
        <taxon>Bacteria</taxon>
        <taxon>Pseudomonadati</taxon>
        <taxon>Pseudomonadota</taxon>
        <taxon>Alphaproteobacteria</taxon>
        <taxon>Hyphomicrobiales</taxon>
        <taxon>Rhizobiaceae</taxon>
        <taxon>Hoeflea</taxon>
    </lineage>
</organism>
<dbReference type="AlphaFoldDB" id="A0A9X3UK27"/>
<evidence type="ECO:0000313" key="1">
    <source>
        <dbReference type="EMBL" id="MDA5399904.1"/>
    </source>
</evidence>
<evidence type="ECO:0000313" key="2">
    <source>
        <dbReference type="Proteomes" id="UP001151234"/>
    </source>
</evidence>
<name>A0A9X3UK27_9HYPH</name>
<dbReference type="Proteomes" id="UP001151234">
    <property type="component" value="Unassembled WGS sequence"/>
</dbReference>
<gene>
    <name evidence="1" type="ORF">OQ273_15080</name>
</gene>